<protein>
    <submittedName>
        <fullName evidence="1">Uncharacterized protein</fullName>
    </submittedName>
</protein>
<organism evidence="1 2">
    <name type="scientific">Sphingopyxis bauzanensis</name>
    <dbReference type="NCBI Taxonomy" id="651663"/>
    <lineage>
        <taxon>Bacteria</taxon>
        <taxon>Pseudomonadati</taxon>
        <taxon>Pseudomonadota</taxon>
        <taxon>Alphaproteobacteria</taxon>
        <taxon>Sphingomonadales</taxon>
        <taxon>Sphingomonadaceae</taxon>
        <taxon>Sphingopyxis</taxon>
    </lineage>
</organism>
<keyword evidence="2" id="KW-1185">Reference proteome</keyword>
<reference evidence="1 2" key="1">
    <citation type="journal article" date="2010" name="Int. J. Syst. Evol. Microbiol.">
        <title>Sphingopyxis bauzanensis sp. nov., a psychrophilic bacterium isolated from soil.</title>
        <authorList>
            <person name="Zhang D.C."/>
            <person name="Liu H.C."/>
            <person name="Xin Y.H."/>
            <person name="Zhou Y.G."/>
            <person name="Schinner F."/>
            <person name="Margesin R."/>
        </authorList>
    </citation>
    <scope>NUCLEOTIDE SEQUENCE [LARGE SCALE GENOMIC DNA]</scope>
    <source>
        <strain evidence="1 2">DSM 22271</strain>
    </source>
</reference>
<dbReference type="Proteomes" id="UP000197361">
    <property type="component" value="Unassembled WGS sequence"/>
</dbReference>
<evidence type="ECO:0000313" key="1">
    <source>
        <dbReference type="EMBL" id="OWQ91721.1"/>
    </source>
</evidence>
<comment type="caution">
    <text evidence="1">The sequence shown here is derived from an EMBL/GenBank/DDBJ whole genome shotgun (WGS) entry which is preliminary data.</text>
</comment>
<dbReference type="EMBL" id="NISK01000013">
    <property type="protein sequence ID" value="OWQ91721.1"/>
    <property type="molecule type" value="Genomic_DNA"/>
</dbReference>
<gene>
    <name evidence="1" type="ORF">CDQ92_20510</name>
</gene>
<sequence length="74" mass="8863">MIPTIFSHPDRQPQKFRPFKAFQHFRKLIADKEDTEQVFHIFENLPRKGFMDDARAFVTSDFGRKLMELSLIHI</sequence>
<proteinExistence type="predicted"/>
<dbReference type="AlphaFoldDB" id="A0A246JGR8"/>
<accession>A0A246JGR8</accession>
<dbReference type="RefSeq" id="WP_088444123.1">
    <property type="nucleotide sequence ID" value="NZ_NISK01000013.1"/>
</dbReference>
<dbReference type="OrthoDB" id="9775927at2"/>
<name>A0A246JGR8_9SPHN</name>
<evidence type="ECO:0000313" key="2">
    <source>
        <dbReference type="Proteomes" id="UP000197361"/>
    </source>
</evidence>